<dbReference type="Proteomes" id="UP000447355">
    <property type="component" value="Unassembled WGS sequence"/>
</dbReference>
<keyword evidence="3" id="KW-0808">Transferase</keyword>
<dbReference type="EMBL" id="WWCX01000054">
    <property type="protein sequence ID" value="MYM96821.1"/>
    <property type="molecule type" value="Genomic_DNA"/>
</dbReference>
<feature type="domain" description="Two-component sensor kinase N-terminal" evidence="2">
    <location>
        <begin position="17"/>
        <end position="65"/>
    </location>
</feature>
<dbReference type="AlphaFoldDB" id="A0A845GS32"/>
<feature type="transmembrane region" description="Helical" evidence="1">
    <location>
        <begin position="12"/>
        <end position="33"/>
    </location>
</feature>
<name>A0A845GS32_9BURK</name>
<dbReference type="GO" id="GO:0016301">
    <property type="term" value="F:kinase activity"/>
    <property type="evidence" value="ECO:0007669"/>
    <property type="project" value="UniProtKB-KW"/>
</dbReference>
<keyword evidence="1" id="KW-0812">Transmembrane</keyword>
<comment type="caution">
    <text evidence="3">The sequence shown here is derived from an EMBL/GenBank/DDBJ whole genome shotgun (WGS) entry which is preliminary data.</text>
</comment>
<dbReference type="RefSeq" id="WP_175048199.1">
    <property type="nucleotide sequence ID" value="NZ_WWCX01000054.1"/>
</dbReference>
<dbReference type="InterPro" id="IPR013727">
    <property type="entry name" value="2CSK_N"/>
</dbReference>
<evidence type="ECO:0000313" key="4">
    <source>
        <dbReference type="Proteomes" id="UP000447355"/>
    </source>
</evidence>
<protein>
    <submittedName>
        <fullName evidence="3">Sensor histidine kinase</fullName>
    </submittedName>
</protein>
<keyword evidence="1" id="KW-1133">Transmembrane helix</keyword>
<dbReference type="Pfam" id="PF08521">
    <property type="entry name" value="2CSK_N"/>
    <property type="match status" value="1"/>
</dbReference>
<reference evidence="3" key="1">
    <citation type="submission" date="2019-12" db="EMBL/GenBank/DDBJ databases">
        <title>Novel species isolated from a subtropical stream in China.</title>
        <authorList>
            <person name="Lu H."/>
        </authorList>
    </citation>
    <scope>NUCLEOTIDE SEQUENCE [LARGE SCALE GENOMIC DNA]</scope>
    <source>
        <strain evidence="3">FT81W</strain>
    </source>
</reference>
<evidence type="ECO:0000256" key="1">
    <source>
        <dbReference type="SAM" id="Phobius"/>
    </source>
</evidence>
<gene>
    <name evidence="3" type="ORF">GTP90_23475</name>
</gene>
<proteinExistence type="predicted"/>
<feature type="non-terminal residue" evidence="3">
    <location>
        <position position="65"/>
    </location>
</feature>
<keyword evidence="1" id="KW-0472">Membrane</keyword>
<evidence type="ECO:0000313" key="3">
    <source>
        <dbReference type="EMBL" id="MYM96821.1"/>
    </source>
</evidence>
<keyword evidence="3" id="KW-0418">Kinase</keyword>
<accession>A0A845GS32</accession>
<organism evidence="3 4">
    <name type="scientific">Duganella vulcania</name>
    <dbReference type="NCBI Taxonomy" id="2692166"/>
    <lineage>
        <taxon>Bacteria</taxon>
        <taxon>Pseudomonadati</taxon>
        <taxon>Pseudomonadota</taxon>
        <taxon>Betaproteobacteria</taxon>
        <taxon>Burkholderiales</taxon>
        <taxon>Oxalobacteraceae</taxon>
        <taxon>Telluria group</taxon>
        <taxon>Duganella</taxon>
    </lineage>
</organism>
<evidence type="ECO:0000259" key="2">
    <source>
        <dbReference type="Pfam" id="PF08521"/>
    </source>
</evidence>
<sequence length="65" mass="6904">MNSIRLRLLKWLIGPILLINLAGGALTYMLAWLPAQQAFDQSLSDAAAALGARLGGDGGQLRIDL</sequence>